<evidence type="ECO:0000256" key="6">
    <source>
        <dbReference type="ARBA" id="ARBA00022833"/>
    </source>
</evidence>
<dbReference type="GO" id="GO:0005524">
    <property type="term" value="F:ATP binding"/>
    <property type="evidence" value="ECO:0007669"/>
    <property type="project" value="UniProtKB-UniRule"/>
</dbReference>
<dbReference type="InterPro" id="IPR020568">
    <property type="entry name" value="Ribosomal_Su5_D2-typ_SF"/>
</dbReference>
<keyword evidence="6 13" id="KW-0862">Zinc</keyword>
<dbReference type="AlphaFoldDB" id="A0A0D2G9V3"/>
<dbReference type="Pfam" id="PF13481">
    <property type="entry name" value="AAA_25"/>
    <property type="match status" value="1"/>
</dbReference>
<comment type="similarity">
    <text evidence="11 13">Belongs to the RecA family. RadA subfamily.</text>
</comment>
<dbReference type="PROSITE" id="PS50162">
    <property type="entry name" value="RECA_2"/>
    <property type="match status" value="1"/>
</dbReference>
<dbReference type="CDD" id="cd01121">
    <property type="entry name" value="RadA_SMS_N"/>
    <property type="match status" value="1"/>
</dbReference>
<evidence type="ECO:0000256" key="1">
    <source>
        <dbReference type="ARBA" id="ARBA00022723"/>
    </source>
</evidence>
<evidence type="ECO:0000256" key="12">
    <source>
        <dbReference type="NCBIfam" id="TIGR00416"/>
    </source>
</evidence>
<dbReference type="Gene3D" id="3.30.230.10">
    <property type="match status" value="1"/>
</dbReference>
<dbReference type="PRINTS" id="PR01874">
    <property type="entry name" value="DNAREPAIRADA"/>
</dbReference>
<keyword evidence="9 11" id="KW-0238">DNA-binding</keyword>
<evidence type="ECO:0000256" key="4">
    <source>
        <dbReference type="ARBA" id="ARBA00022771"/>
    </source>
</evidence>
<accession>A0A0D2G9V3</accession>
<dbReference type="InterPro" id="IPR014721">
    <property type="entry name" value="Ribsml_uS5_D2-typ_fold_subgr"/>
</dbReference>
<dbReference type="STRING" id="1429043.X474_23165"/>
<keyword evidence="10 11" id="KW-0234">DNA repair</keyword>
<dbReference type="InterPro" id="IPR027417">
    <property type="entry name" value="P-loop_NTPase"/>
</dbReference>
<evidence type="ECO:0000256" key="8">
    <source>
        <dbReference type="ARBA" id="ARBA00023016"/>
    </source>
</evidence>
<evidence type="ECO:0000313" key="16">
    <source>
        <dbReference type="Proteomes" id="UP000032233"/>
    </source>
</evidence>
<dbReference type="InterPro" id="IPR020588">
    <property type="entry name" value="RecA_ATP-bd"/>
</dbReference>
<name>A0A0D2G9V3_9BACT</name>
<dbReference type="SMART" id="SM00382">
    <property type="entry name" value="AAA"/>
    <property type="match status" value="1"/>
</dbReference>
<dbReference type="GO" id="GO:0003684">
    <property type="term" value="F:damaged DNA binding"/>
    <property type="evidence" value="ECO:0007669"/>
    <property type="project" value="InterPro"/>
</dbReference>
<evidence type="ECO:0000256" key="7">
    <source>
        <dbReference type="ARBA" id="ARBA00022840"/>
    </source>
</evidence>
<comment type="caution">
    <text evidence="15">The sequence shown here is derived from an EMBL/GenBank/DDBJ whole genome shotgun (WGS) entry which is preliminary data.</text>
</comment>
<dbReference type="FunFam" id="3.40.50.300:FF:000050">
    <property type="entry name" value="DNA repair protein RadA"/>
    <property type="match status" value="1"/>
</dbReference>
<dbReference type="SUPFAM" id="SSF54211">
    <property type="entry name" value="Ribosomal protein S5 domain 2-like"/>
    <property type="match status" value="1"/>
</dbReference>
<proteinExistence type="inferred from homology"/>
<dbReference type="InterPro" id="IPR041166">
    <property type="entry name" value="Rubredoxin_2"/>
</dbReference>
<dbReference type="GO" id="GO:0000725">
    <property type="term" value="P:recombinational repair"/>
    <property type="evidence" value="ECO:0007669"/>
    <property type="project" value="UniProtKB-UniRule"/>
</dbReference>
<feature type="binding site" evidence="11">
    <location>
        <begin position="91"/>
        <end position="98"/>
    </location>
    <ligand>
        <name>ATP</name>
        <dbReference type="ChEBI" id="CHEBI:30616"/>
    </ligand>
</feature>
<keyword evidence="5" id="KW-0378">Hydrolase</keyword>
<evidence type="ECO:0000313" key="15">
    <source>
        <dbReference type="EMBL" id="KIX11637.1"/>
    </source>
</evidence>
<dbReference type="GO" id="GO:0005829">
    <property type="term" value="C:cytosol"/>
    <property type="evidence" value="ECO:0007669"/>
    <property type="project" value="TreeGrafter"/>
</dbReference>
<comment type="domain">
    <text evidence="11">The middle region has homology to RecA with ATPase motifs including the RadA KNRFG motif, while the C-terminus is homologous to Lon protease.</text>
</comment>
<gene>
    <name evidence="11" type="primary">radA</name>
    <name evidence="15" type="ORF">X474_23165</name>
</gene>
<dbReference type="Proteomes" id="UP000032233">
    <property type="component" value="Unassembled WGS sequence"/>
</dbReference>
<keyword evidence="4 13" id="KW-0863">Zinc-finger</keyword>
<reference evidence="15 16" key="1">
    <citation type="submission" date="2013-11" db="EMBL/GenBank/DDBJ databases">
        <title>Metagenomic analysis of a methanogenic consortium involved in long chain n-alkane degradation.</title>
        <authorList>
            <person name="Davidova I.A."/>
            <person name="Callaghan A.V."/>
            <person name="Wawrik B."/>
            <person name="Pruitt S."/>
            <person name="Marks C."/>
            <person name="Duncan K.E."/>
            <person name="Suflita J.M."/>
        </authorList>
    </citation>
    <scope>NUCLEOTIDE SEQUENCE [LARGE SCALE GENOMIC DNA]</scope>
    <source>
        <strain evidence="15 16">SPR</strain>
    </source>
</reference>
<keyword evidence="2 11" id="KW-0547">Nucleotide-binding</keyword>
<sequence length="447" mass="47237">MSKPKTVFVCRECGAVTPKWLGRCPTCRAWDSLEEEKPPQTPSGAQAKSPELISLVQALTTPEPRATSGLTELDRVLGGGLVQGMVVLVGGEPGIGKSTLMLQLAARLGRSGHKALYVSAEESVRQVGLRARRLGAEALEVMLMAETGLETIKQAVTRDNYTACIVDSIQTVRSSELAGGAGSVGQVRHCASELAALAKETGAAVFLVGHVTKEGSLAGPRLLEHLVDTVLYFESEPSMRLRLLRAVKNRFGATDEVGVFEMTDSGLSTVKNPSAMLLEHRPEGAPGSAVCAAVNGTRPLLVEIQALVSPSGLAMPRRQALGVDQGRLHMLTAVLSIHTGLDLSTSDVFINVAGGVKLTEPASDLAVACAMASSLRNRPLPPDLVCFGEVGLAGELRAVGRTEARLAEASRQGFGRALSAAQSQKKTQKIRLLQAKRLEDALEMVLD</sequence>
<keyword evidence="3 11" id="KW-0227">DNA damage</keyword>
<comment type="function">
    <text evidence="13">DNA-dependent ATPase involved in processing of recombination intermediates, plays a role in repairing DNA breaks. Stimulates the branch migration of RecA-mediated strand transfer reactions, allowing the 3' invading strand to extend heteroduplex DNA faster. Binds ssDNA in the presence of ADP but not other nucleotides, has ATPase activity that is stimulated by ssDNA and various branched DNA structures, but inhibited by SSB. Does not have RecA's homology-searching function.</text>
</comment>
<evidence type="ECO:0000256" key="5">
    <source>
        <dbReference type="ARBA" id="ARBA00022801"/>
    </source>
</evidence>
<dbReference type="GO" id="GO:0008270">
    <property type="term" value="F:zinc ion binding"/>
    <property type="evidence" value="ECO:0007669"/>
    <property type="project" value="UniProtKB-KW"/>
</dbReference>
<dbReference type="OrthoDB" id="9803906at2"/>
<dbReference type="SUPFAM" id="SSF52540">
    <property type="entry name" value="P-loop containing nucleoside triphosphate hydrolases"/>
    <property type="match status" value="1"/>
</dbReference>
<feature type="short sequence motif" description="RadA KNRFG motif" evidence="11">
    <location>
        <begin position="248"/>
        <end position="252"/>
    </location>
</feature>
<dbReference type="GO" id="GO:0140664">
    <property type="term" value="F:ATP-dependent DNA damage sensor activity"/>
    <property type="evidence" value="ECO:0007669"/>
    <property type="project" value="InterPro"/>
</dbReference>
<evidence type="ECO:0000256" key="3">
    <source>
        <dbReference type="ARBA" id="ARBA00022763"/>
    </source>
</evidence>
<organism evidence="15 16">
    <name type="scientific">Dethiosulfatarculus sandiegensis</name>
    <dbReference type="NCBI Taxonomy" id="1429043"/>
    <lineage>
        <taxon>Bacteria</taxon>
        <taxon>Pseudomonadati</taxon>
        <taxon>Thermodesulfobacteriota</taxon>
        <taxon>Desulfarculia</taxon>
        <taxon>Desulfarculales</taxon>
        <taxon>Desulfarculaceae</taxon>
        <taxon>Dethiosulfatarculus</taxon>
    </lineage>
</organism>
<keyword evidence="8 11" id="KW-0346">Stress response</keyword>
<dbReference type="RefSeq" id="WP_044351749.1">
    <property type="nucleotide sequence ID" value="NZ_AZAC01000048.1"/>
</dbReference>
<dbReference type="FunCoup" id="A0A0D2G9V3">
    <property type="interactions" value="353"/>
</dbReference>
<keyword evidence="7 11" id="KW-0067">ATP-binding</keyword>
<dbReference type="EMBL" id="AZAC01000048">
    <property type="protein sequence ID" value="KIX11637.1"/>
    <property type="molecule type" value="Genomic_DNA"/>
</dbReference>
<dbReference type="Pfam" id="PF18073">
    <property type="entry name" value="Zn_ribbon_LapB"/>
    <property type="match status" value="1"/>
</dbReference>
<evidence type="ECO:0000256" key="10">
    <source>
        <dbReference type="ARBA" id="ARBA00023204"/>
    </source>
</evidence>
<feature type="domain" description="RecA family profile 1" evidence="14">
    <location>
        <begin position="62"/>
        <end position="211"/>
    </location>
</feature>
<evidence type="ECO:0000259" key="14">
    <source>
        <dbReference type="PROSITE" id="PS50162"/>
    </source>
</evidence>
<evidence type="ECO:0000256" key="2">
    <source>
        <dbReference type="ARBA" id="ARBA00022741"/>
    </source>
</evidence>
<dbReference type="PANTHER" id="PTHR32472:SF10">
    <property type="entry name" value="DNA REPAIR PROTEIN RADA-LIKE PROTEIN"/>
    <property type="match status" value="1"/>
</dbReference>
<dbReference type="InterPro" id="IPR003593">
    <property type="entry name" value="AAA+_ATPase"/>
</dbReference>
<keyword evidence="16" id="KW-1185">Reference proteome</keyword>
<evidence type="ECO:0000256" key="9">
    <source>
        <dbReference type="ARBA" id="ARBA00023125"/>
    </source>
</evidence>
<dbReference type="GO" id="GO:0016787">
    <property type="term" value="F:hydrolase activity"/>
    <property type="evidence" value="ECO:0007669"/>
    <property type="project" value="UniProtKB-KW"/>
</dbReference>
<dbReference type="InParanoid" id="A0A0D2G9V3"/>
<dbReference type="PANTHER" id="PTHR32472">
    <property type="entry name" value="DNA REPAIR PROTEIN RADA"/>
    <property type="match status" value="1"/>
</dbReference>
<dbReference type="HAMAP" id="MF_01498">
    <property type="entry name" value="RadA_bact"/>
    <property type="match status" value="1"/>
</dbReference>
<dbReference type="Gene3D" id="3.40.50.300">
    <property type="entry name" value="P-loop containing nucleotide triphosphate hydrolases"/>
    <property type="match status" value="1"/>
</dbReference>
<feature type="region of interest" description="Lon-protease-like" evidence="11">
    <location>
        <begin position="347"/>
        <end position="447"/>
    </location>
</feature>
<protein>
    <recommendedName>
        <fullName evidence="11 12">DNA repair protein RadA</fullName>
    </recommendedName>
</protein>
<keyword evidence="1 11" id="KW-0479">Metal-binding</keyword>
<dbReference type="InterPro" id="IPR004504">
    <property type="entry name" value="DNA_repair_RadA"/>
</dbReference>
<dbReference type="PATRIC" id="fig|1429043.3.peg.4903"/>
<evidence type="ECO:0000256" key="11">
    <source>
        <dbReference type="HAMAP-Rule" id="MF_01498"/>
    </source>
</evidence>
<evidence type="ECO:0000256" key="13">
    <source>
        <dbReference type="RuleBase" id="RU003555"/>
    </source>
</evidence>
<comment type="function">
    <text evidence="11">Plays a role in repairing double-strand DNA breaks, probably involving stabilizing or processing branched DNA or blocked replication forks.</text>
</comment>
<dbReference type="NCBIfam" id="TIGR00416">
    <property type="entry name" value="sms"/>
    <property type="match status" value="1"/>
</dbReference>